<reference evidence="1" key="1">
    <citation type="submission" date="2020-01" db="EMBL/GenBank/DDBJ databases">
        <authorList>
            <person name="Meier V. D."/>
            <person name="Meier V D."/>
        </authorList>
    </citation>
    <scope>NUCLEOTIDE SEQUENCE</scope>
    <source>
        <strain evidence="1">HLG_WM_MAG_05</strain>
    </source>
</reference>
<name>A0A6S6SE73_9BACT</name>
<dbReference type="AlphaFoldDB" id="A0A6S6SE73"/>
<protein>
    <submittedName>
        <fullName evidence="1">Uncharacterized protein</fullName>
    </submittedName>
</protein>
<gene>
    <name evidence="1" type="ORF">HELGO_WM11328</name>
</gene>
<evidence type="ECO:0000313" key="1">
    <source>
        <dbReference type="EMBL" id="CAA6803667.1"/>
    </source>
</evidence>
<accession>A0A6S6SE73</accession>
<proteinExistence type="predicted"/>
<sequence length="283" mass="32162">MSWFQNTPQKKIYPTKMFVNYLTEVTQKNGSIQTKSLTAAIAPIALDMVLTAAPKLADQGINFVAHTLESLAIDKAFPTIVRRNFDVIKENQLSLPRKITIVRGDFAHEHNKQGEIFGDGEDKNDNQVILLANKELHIEIDIIQSKDKSALYFQASSYFYLGKSPEGHNTDEIVLSFAFLPAGQSIVNPEKDFQHFLHFEALKPKQQYNFKSKSGYDCSFQSAWISQPLQKVSPYTMVIQIQEIREGNSFAKLLQTVYLENEQNIKNRINTKISTAKEAINEK</sequence>
<organism evidence="1">
    <name type="scientific">uncultured Sulfurovum sp</name>
    <dbReference type="NCBI Taxonomy" id="269237"/>
    <lineage>
        <taxon>Bacteria</taxon>
        <taxon>Pseudomonadati</taxon>
        <taxon>Campylobacterota</taxon>
        <taxon>Epsilonproteobacteria</taxon>
        <taxon>Campylobacterales</taxon>
        <taxon>Sulfurovaceae</taxon>
        <taxon>Sulfurovum</taxon>
        <taxon>environmental samples</taxon>
    </lineage>
</organism>
<dbReference type="EMBL" id="CACVAU010000011">
    <property type="protein sequence ID" value="CAA6803667.1"/>
    <property type="molecule type" value="Genomic_DNA"/>
</dbReference>